<evidence type="ECO:0000259" key="1">
    <source>
        <dbReference type="Pfam" id="PF13460"/>
    </source>
</evidence>
<keyword evidence="3" id="KW-1185">Reference proteome</keyword>
<evidence type="ECO:0000313" key="3">
    <source>
        <dbReference type="Proteomes" id="UP001589667"/>
    </source>
</evidence>
<sequence length="290" mass="29763">MRILLTGGTGYIGSAVLEALVAHGHEVVAVVRSERAAEAVAARGATAAIGDATDAAWLAPLLADADGAVHAAAPASDAAAFDAAIVDAVLGAFGGTARRYVHTGGIWAYGAGDALDDDGRPDAPALVAWRVPIEERLLESSVSATIIAPGVVYGDDRGLVQLVTEAPRDAEGRILLLGDGEQHWTWVHVDDLARLYRLALEHDRALGRIIGSDGSPTTVRTVAEAVVAQGAAAGVVAEGADASRSRLGPEFADALLLDQQADGAKARGLGWRPAHESVIDEVVGREESAA</sequence>
<dbReference type="Proteomes" id="UP001589667">
    <property type="component" value="Unassembled WGS sequence"/>
</dbReference>
<dbReference type="PANTHER" id="PTHR48079">
    <property type="entry name" value="PROTEIN YEEZ"/>
    <property type="match status" value="1"/>
</dbReference>
<comment type="caution">
    <text evidence="2">The sequence shown here is derived from an EMBL/GenBank/DDBJ whole genome shotgun (WGS) entry which is preliminary data.</text>
</comment>
<feature type="domain" description="NAD(P)-binding" evidence="1">
    <location>
        <begin position="7"/>
        <end position="167"/>
    </location>
</feature>
<gene>
    <name evidence="2" type="ORF">ACFFQV_13855</name>
</gene>
<dbReference type="InterPro" id="IPR016040">
    <property type="entry name" value="NAD(P)-bd_dom"/>
</dbReference>
<dbReference type="InterPro" id="IPR051783">
    <property type="entry name" value="NAD(P)-dependent_oxidoreduct"/>
</dbReference>
<dbReference type="SUPFAM" id="SSF51735">
    <property type="entry name" value="NAD(P)-binding Rossmann-fold domains"/>
    <property type="match status" value="1"/>
</dbReference>
<evidence type="ECO:0000313" key="2">
    <source>
        <dbReference type="EMBL" id="MFB9643378.1"/>
    </source>
</evidence>
<reference evidence="2 3" key="1">
    <citation type="submission" date="2024-09" db="EMBL/GenBank/DDBJ databases">
        <authorList>
            <person name="Sun Q."/>
            <person name="Mori K."/>
        </authorList>
    </citation>
    <scope>NUCLEOTIDE SEQUENCE [LARGE SCALE GENOMIC DNA]</scope>
    <source>
        <strain evidence="2 3">JCM 14321</strain>
    </source>
</reference>
<dbReference type="InterPro" id="IPR036291">
    <property type="entry name" value="NAD(P)-bd_dom_sf"/>
</dbReference>
<proteinExistence type="predicted"/>
<organism evidence="2 3">
    <name type="scientific">Agromyces lapidis</name>
    <dbReference type="NCBI Taxonomy" id="279574"/>
    <lineage>
        <taxon>Bacteria</taxon>
        <taxon>Bacillati</taxon>
        <taxon>Actinomycetota</taxon>
        <taxon>Actinomycetes</taxon>
        <taxon>Micrococcales</taxon>
        <taxon>Microbacteriaceae</taxon>
        <taxon>Agromyces</taxon>
    </lineage>
</organism>
<dbReference type="Gene3D" id="3.40.50.720">
    <property type="entry name" value="NAD(P)-binding Rossmann-like Domain"/>
    <property type="match status" value="1"/>
</dbReference>
<protein>
    <submittedName>
        <fullName evidence="2">NAD-dependent epimerase/dehydratase family protein</fullName>
    </submittedName>
</protein>
<dbReference type="RefSeq" id="WP_376863766.1">
    <property type="nucleotide sequence ID" value="NZ_JBHMBL010000003.1"/>
</dbReference>
<name>A0ABV5SSQ7_9MICO</name>
<accession>A0ABV5SSQ7</accession>
<dbReference type="Pfam" id="PF13460">
    <property type="entry name" value="NAD_binding_10"/>
    <property type="match status" value="1"/>
</dbReference>
<dbReference type="EMBL" id="JBHMBL010000003">
    <property type="protein sequence ID" value="MFB9643378.1"/>
    <property type="molecule type" value="Genomic_DNA"/>
</dbReference>
<dbReference type="PANTHER" id="PTHR48079:SF6">
    <property type="entry name" value="NAD(P)-BINDING DOMAIN-CONTAINING PROTEIN-RELATED"/>
    <property type="match status" value="1"/>
</dbReference>